<accession>A0A0H3U849</accession>
<dbReference type="SUPFAM" id="SSF51695">
    <property type="entry name" value="PLC-like phosphodiesterases"/>
    <property type="match status" value="1"/>
</dbReference>
<evidence type="ECO:0000313" key="1">
    <source>
        <dbReference type="EMBL" id="AIF26680.1"/>
    </source>
</evidence>
<reference evidence="1" key="1">
    <citation type="submission" date="2013-08" db="EMBL/GenBank/DDBJ databases">
        <title>Comparison of modified E. coli strains.</title>
        <authorList>
            <person name="Juergensen J."/>
            <person name="Bonge A."/>
            <person name="Streit W.R."/>
        </authorList>
    </citation>
    <scope>NUCLEOTIDE SEQUENCE</scope>
</reference>
<dbReference type="GO" id="GO:0008081">
    <property type="term" value="F:phosphoric diester hydrolase activity"/>
    <property type="evidence" value="ECO:0007669"/>
    <property type="project" value="InterPro"/>
</dbReference>
<sequence>MIASHNSWSYLSPRRIWMYLVAPFSRCQSKSIDGQLALGVRMFDMRIKILGSKVYLAHGLMEFEITPMLADLVKIRDIEGCSIRILLENRNPDDDSVKIFQKTVASLKAQYPTIQWFGGHGAHGSDWCRHYVCLLPSPSYAEDHASVSARGLWRILPRIYAICSNKKIKGTSHDLPVMIDFVEL</sequence>
<dbReference type="EMBL" id="KF540242">
    <property type="protein sequence ID" value="AIF26680.1"/>
    <property type="molecule type" value="Genomic_DNA"/>
</dbReference>
<protein>
    <recommendedName>
        <fullName evidence="2">Phosphatidylinositol diacylglycerol-lyase</fullName>
    </recommendedName>
</protein>
<evidence type="ECO:0008006" key="2">
    <source>
        <dbReference type="Google" id="ProtNLM"/>
    </source>
</evidence>
<dbReference type="AlphaFoldDB" id="A0A0H3U849"/>
<organism evidence="1">
    <name type="scientific">uncultured bacterium fosmid pJB83B9</name>
    <dbReference type="NCBI Taxonomy" id="1478070"/>
    <lineage>
        <taxon>Bacteria</taxon>
        <taxon>environmental samples</taxon>
    </lineage>
</organism>
<name>A0A0H3U849_9BACT</name>
<proteinExistence type="predicted"/>
<dbReference type="GO" id="GO:0006629">
    <property type="term" value="P:lipid metabolic process"/>
    <property type="evidence" value="ECO:0007669"/>
    <property type="project" value="InterPro"/>
</dbReference>
<dbReference type="InterPro" id="IPR017946">
    <property type="entry name" value="PLC-like_Pdiesterase_TIM-brl"/>
</dbReference>
<dbReference type="Gene3D" id="3.20.20.190">
    <property type="entry name" value="Phosphatidylinositol (PI) phosphodiesterase"/>
    <property type="match status" value="1"/>
</dbReference>